<comment type="caution">
    <text evidence="1">The sequence shown here is derived from an EMBL/GenBank/DDBJ whole genome shotgun (WGS) entry which is preliminary data.</text>
</comment>
<gene>
    <name evidence="1" type="ORF">F0U44_05635</name>
</gene>
<dbReference type="Proteomes" id="UP000325003">
    <property type="component" value="Unassembled WGS sequence"/>
</dbReference>
<accession>A0A5B1LM45</accession>
<reference evidence="1 2" key="2">
    <citation type="submission" date="2019-09" db="EMBL/GenBank/DDBJ databases">
        <authorList>
            <person name="Jin C."/>
        </authorList>
    </citation>
    <scope>NUCLEOTIDE SEQUENCE [LARGE SCALE GENOMIC DNA]</scope>
    <source>
        <strain evidence="1 2">BN130099</strain>
    </source>
</reference>
<dbReference type="RefSeq" id="WP_149727213.1">
    <property type="nucleotide sequence ID" value="NZ_VUJV01000001.1"/>
</dbReference>
<keyword evidence="2" id="KW-1185">Reference proteome</keyword>
<evidence type="ECO:0000313" key="2">
    <source>
        <dbReference type="Proteomes" id="UP000325003"/>
    </source>
</evidence>
<dbReference type="AlphaFoldDB" id="A0A5B1LM45"/>
<organism evidence="1 2">
    <name type="scientific">Nocardioides humilatus</name>
    <dbReference type="NCBI Taxonomy" id="2607660"/>
    <lineage>
        <taxon>Bacteria</taxon>
        <taxon>Bacillati</taxon>
        <taxon>Actinomycetota</taxon>
        <taxon>Actinomycetes</taxon>
        <taxon>Propionibacteriales</taxon>
        <taxon>Nocardioidaceae</taxon>
        <taxon>Nocardioides</taxon>
    </lineage>
</organism>
<evidence type="ECO:0000313" key="1">
    <source>
        <dbReference type="EMBL" id="KAA1421752.1"/>
    </source>
</evidence>
<reference evidence="1 2" key="1">
    <citation type="submission" date="2019-09" db="EMBL/GenBank/DDBJ databases">
        <title>Nocardioides panacisoli sp. nov., isolated from the soil of a ginseng field.</title>
        <authorList>
            <person name="Cho C."/>
        </authorList>
    </citation>
    <scope>NUCLEOTIDE SEQUENCE [LARGE SCALE GENOMIC DNA]</scope>
    <source>
        <strain evidence="1 2">BN130099</strain>
    </source>
</reference>
<sequence length="198" mass="20634">MTSEAAERRLCISGWDRWLPVDLAADPDDHRVALAEQFRGSAAVDVVDYYAAIVVGAAAAARRSDAADPTSTLVALWAYLVSGGNKLESAAFATLRAVAVGPVSDPEAVFHALGVNGHDLGDPAIAKIETGSGPATRARWRVAAIAGDVREVHEMIGVLWLRPADHVAYLLSVQVADLALAERLTAAVTDLASGTAGL</sequence>
<name>A0A5B1LM45_9ACTN</name>
<protein>
    <submittedName>
        <fullName evidence="1">Uncharacterized protein</fullName>
    </submittedName>
</protein>
<dbReference type="EMBL" id="VUJV01000001">
    <property type="protein sequence ID" value="KAA1421752.1"/>
    <property type="molecule type" value="Genomic_DNA"/>
</dbReference>
<proteinExistence type="predicted"/>